<dbReference type="Gene3D" id="3.40.190.150">
    <property type="entry name" value="Bordetella uptake gene, domain 1"/>
    <property type="match status" value="1"/>
</dbReference>
<comment type="caution">
    <text evidence="3">The sequence shown here is derived from an EMBL/GenBank/DDBJ whole genome shotgun (WGS) entry which is preliminary data.</text>
</comment>
<name>A0A556B0U8_9BURK</name>
<evidence type="ECO:0000313" key="4">
    <source>
        <dbReference type="Proteomes" id="UP000318405"/>
    </source>
</evidence>
<dbReference type="InterPro" id="IPR005064">
    <property type="entry name" value="BUG"/>
</dbReference>
<keyword evidence="2" id="KW-0732">Signal</keyword>
<evidence type="ECO:0000256" key="1">
    <source>
        <dbReference type="ARBA" id="ARBA00006987"/>
    </source>
</evidence>
<sequence length="330" mass="34363">MDIASKACKGVLCAVLGGMGWLAGAGAAMADEWPTRSVRVIVPAAPGGSADPLARMISEELGRALKQSFVVENRPGANGNVGASMVAREAPDGYTLLLSWTGTLVSAVTMYNAKPFDPRHDFEPIALIGSIPNVVVVSNAIPAQSLDELTAYAKGNPGAMNFGSTGSGSSWHLSGELYKKQFDVSLVHVPYTSPATVLTDLASNRLQASFPGATAVAPFVTDGKIRALAVMAAERSPVLPSVPTTVELGLTGLESATWIGLLAPKGTPQAVIDKVNHTVNAALEDPAFRQRLLGMGYTPLGGSGAHFAAYMNEEIEKWGEIVKFSGASID</sequence>
<feature type="signal peptide" evidence="2">
    <location>
        <begin position="1"/>
        <end position="30"/>
    </location>
</feature>
<reference evidence="3 4" key="1">
    <citation type="submission" date="2019-07" db="EMBL/GenBank/DDBJ databases">
        <title>Qingshengfaniella alkalisoli gen. nov., sp. nov., isolated from saline soil.</title>
        <authorList>
            <person name="Xu L."/>
            <person name="Huang X.-X."/>
            <person name="Sun J.-Q."/>
        </authorList>
    </citation>
    <scope>NUCLEOTIDE SEQUENCE [LARGE SCALE GENOMIC DNA]</scope>
    <source>
        <strain evidence="3 4">DSM 27279</strain>
    </source>
</reference>
<protein>
    <submittedName>
        <fullName evidence="3">Tripartite tricarboxylate transporter substrate binding protein</fullName>
    </submittedName>
</protein>
<evidence type="ECO:0000313" key="3">
    <source>
        <dbReference type="EMBL" id="TSH98817.1"/>
    </source>
</evidence>
<dbReference type="PANTHER" id="PTHR42928">
    <property type="entry name" value="TRICARBOXYLATE-BINDING PROTEIN"/>
    <property type="match status" value="1"/>
</dbReference>
<dbReference type="PANTHER" id="PTHR42928:SF5">
    <property type="entry name" value="BLR1237 PROTEIN"/>
    <property type="match status" value="1"/>
</dbReference>
<gene>
    <name evidence="3" type="ORF">FOZ76_01495</name>
</gene>
<dbReference type="Gene3D" id="3.40.190.10">
    <property type="entry name" value="Periplasmic binding protein-like II"/>
    <property type="match status" value="1"/>
</dbReference>
<dbReference type="RefSeq" id="WP_143946355.1">
    <property type="nucleotide sequence ID" value="NZ_BAABMB010000001.1"/>
</dbReference>
<evidence type="ECO:0000256" key="2">
    <source>
        <dbReference type="SAM" id="SignalP"/>
    </source>
</evidence>
<dbReference type="Pfam" id="PF03401">
    <property type="entry name" value="TctC"/>
    <property type="match status" value="1"/>
</dbReference>
<dbReference type="InterPro" id="IPR042100">
    <property type="entry name" value="Bug_dom1"/>
</dbReference>
<dbReference type="AlphaFoldDB" id="A0A556B0U8"/>
<dbReference type="CDD" id="cd07012">
    <property type="entry name" value="PBP2_Bug_TTT"/>
    <property type="match status" value="1"/>
</dbReference>
<accession>A0A556B0U8</accession>
<feature type="chain" id="PRO_5021987895" evidence="2">
    <location>
        <begin position="31"/>
        <end position="330"/>
    </location>
</feature>
<dbReference type="PIRSF" id="PIRSF017082">
    <property type="entry name" value="YflP"/>
    <property type="match status" value="1"/>
</dbReference>
<dbReference type="EMBL" id="VLTJ01000003">
    <property type="protein sequence ID" value="TSH98817.1"/>
    <property type="molecule type" value="Genomic_DNA"/>
</dbReference>
<dbReference type="SUPFAM" id="SSF53850">
    <property type="entry name" value="Periplasmic binding protein-like II"/>
    <property type="match status" value="1"/>
</dbReference>
<organism evidence="3 4">
    <name type="scientific">Verticiella sediminum</name>
    <dbReference type="NCBI Taxonomy" id="1247510"/>
    <lineage>
        <taxon>Bacteria</taxon>
        <taxon>Pseudomonadati</taxon>
        <taxon>Pseudomonadota</taxon>
        <taxon>Betaproteobacteria</taxon>
        <taxon>Burkholderiales</taxon>
        <taxon>Alcaligenaceae</taxon>
        <taxon>Verticiella</taxon>
    </lineage>
</organism>
<dbReference type="Proteomes" id="UP000318405">
    <property type="component" value="Unassembled WGS sequence"/>
</dbReference>
<proteinExistence type="inferred from homology"/>
<comment type="similarity">
    <text evidence="1">Belongs to the UPF0065 (bug) family.</text>
</comment>
<dbReference type="OrthoDB" id="8968781at2"/>
<keyword evidence="4" id="KW-1185">Reference proteome</keyword>